<dbReference type="InterPro" id="IPR036389">
    <property type="entry name" value="RNase_III_sf"/>
</dbReference>
<protein>
    <recommendedName>
        <fullName evidence="3">RNase III domain-containing protein</fullName>
    </recommendedName>
</protein>
<dbReference type="CDD" id="cd00593">
    <property type="entry name" value="RIBOc"/>
    <property type="match status" value="2"/>
</dbReference>
<feature type="compositionally biased region" description="Polar residues" evidence="2">
    <location>
        <begin position="1159"/>
        <end position="1178"/>
    </location>
</feature>
<dbReference type="Gene3D" id="1.10.1520.10">
    <property type="entry name" value="Ribonuclease III domain"/>
    <property type="match status" value="2"/>
</dbReference>
<dbReference type="InterPro" id="IPR000999">
    <property type="entry name" value="RNase_III_dom"/>
</dbReference>
<evidence type="ECO:0000313" key="5">
    <source>
        <dbReference type="Proteomes" id="UP001295684"/>
    </source>
</evidence>
<proteinExistence type="predicted"/>
<dbReference type="SMART" id="SM00535">
    <property type="entry name" value="RIBOc"/>
    <property type="match status" value="1"/>
</dbReference>
<evidence type="ECO:0000256" key="1">
    <source>
        <dbReference type="ARBA" id="ARBA00022801"/>
    </source>
</evidence>
<name>A0AAD1UMQ0_EUPCR</name>
<feature type="domain" description="RNase III" evidence="3">
    <location>
        <begin position="783"/>
        <end position="1025"/>
    </location>
</feature>
<gene>
    <name evidence="4" type="ORF">ECRASSUSDP1_LOCUS11000</name>
</gene>
<dbReference type="PROSITE" id="PS50142">
    <property type="entry name" value="RNASE_3_2"/>
    <property type="match status" value="2"/>
</dbReference>
<feature type="domain" description="RNase III" evidence="3">
    <location>
        <begin position="532"/>
        <end position="677"/>
    </location>
</feature>
<dbReference type="PANTHER" id="PTHR14950">
    <property type="entry name" value="DICER-RELATED"/>
    <property type="match status" value="1"/>
</dbReference>
<dbReference type="GO" id="GO:0006396">
    <property type="term" value="P:RNA processing"/>
    <property type="evidence" value="ECO:0007669"/>
    <property type="project" value="InterPro"/>
</dbReference>
<evidence type="ECO:0000256" key="2">
    <source>
        <dbReference type="SAM" id="MobiDB-lite"/>
    </source>
</evidence>
<reference evidence="4" key="1">
    <citation type="submission" date="2023-07" db="EMBL/GenBank/DDBJ databases">
        <authorList>
            <consortium name="AG Swart"/>
            <person name="Singh M."/>
            <person name="Singh A."/>
            <person name="Seah K."/>
            <person name="Emmerich C."/>
        </authorList>
    </citation>
    <scope>NUCLEOTIDE SEQUENCE</scope>
    <source>
        <strain evidence="4">DP1</strain>
    </source>
</reference>
<dbReference type="SUPFAM" id="SSF54768">
    <property type="entry name" value="dsRNA-binding domain-like"/>
    <property type="match status" value="1"/>
</dbReference>
<dbReference type="Proteomes" id="UP001295684">
    <property type="component" value="Unassembled WGS sequence"/>
</dbReference>
<accession>A0AAD1UMQ0</accession>
<dbReference type="AlphaFoldDB" id="A0AAD1UMQ0"/>
<dbReference type="GO" id="GO:0004525">
    <property type="term" value="F:ribonuclease III activity"/>
    <property type="evidence" value="ECO:0007669"/>
    <property type="project" value="InterPro"/>
</dbReference>
<sequence length="1209" mass="139437">MEDSSEILHSQDVYTGSSPSCEDIWAREARFLKEIYYPLTDTNEMGQREIGSQEKEALESLAIHLGHLGDQTDRFKSIIEDSEPKPEDDMPILHYQDHSEYIVNGFDANEGMSTLEVFTDKWDRYTKERNSKETNKECLKEEFFYRSNRMPELLTSQFQVVQNSSGEKRVKAYLTVFIPLKKIECEIENQRYQPMKESEIPLKDKVVYGILSPQCPGEIPDVRFYTNHLRSSTGFEYWCQTIDKPLYIKDFGKVEYFMNTIMRDIYKYQPNEMFKFSDDPISHADSSREEALKGLPLFKNYFFVPINMKSPVEYAEDIIDWEYIDMIKEIHDKGVYTKSESLYDVYKRLTHPDSGLTIEEAIQHFHSYVEDNIFIKGNKPHCLYVNLELVEDLRTKDATDFAEQLKVNVGSKTFTSAFDLIDSGKANSSTLKHFKEYCLSPDGLGYSNYMTGPVVVADFIKNPKTLKLRFLSVDLAIKNKRKFYNEAKPPGVSGRPILSLYDVYPYFMDKEQWLHCCFLQILGTHYERCSYVTELANGVGLDVNCIDLHIATNSKGTSSDVNLEPLETYGDTVLKFAATWLAYEVFKNDSQAGENEICERRNCFLTNKELFRVGVTLNLRRYIRTLDGDITNWIPPFTKLSGKFHPSKCFFVETKYTGKNIADCAEALIASYMFNGGVKHALKFIAKIGTVPLEKSGLLDAFPDSPLSFNIGNPQDFKVKIYGNFEEVFREYCLRHKPNESIIHNFEERIKVKKCEPLGSAYKHMGRSLINTQVGRDEWTNVLVELESILDYKFKNIKYLKEALIHESYYSTHCRENYDYMINYEKLEVLGDAVLDVIVNSSLAAFAMERNVSPFEIHHSKARLVNNELLCKITCFYGIHRFILSGLSRCTIPEEQIQDLFTENKTTSTEGKYCQEFFNSIGSRESTFWDHKSNPKRKPRSSKRQKQGMFTNLDPKIVGLVMDKNPKSLCLQLYLEDFEPNFVFCSDFEPFETLQKKIHRNYYEAPKMIPDVFEAILGAVFVDGGYNEVVRVLQHTLGPFVCMMAKYFDGIRKNPIEEFNLYCSSKGLVPRIEMFKMGAKQESNPYHSDGDQILGYPPEEQPEGKPLVYYKCAIFVKGKKQLCKSYGNSKEQAKKNACALGFSILKEEFERPIQDFKSQDTSPVQKSPNQTKPQSPDATNILEISEKKEENESDAEMSEESDDIYAGCC</sequence>
<evidence type="ECO:0000313" key="4">
    <source>
        <dbReference type="EMBL" id="CAI2369697.1"/>
    </source>
</evidence>
<evidence type="ECO:0000259" key="3">
    <source>
        <dbReference type="PROSITE" id="PS50142"/>
    </source>
</evidence>
<dbReference type="EMBL" id="CAMPGE010010851">
    <property type="protein sequence ID" value="CAI2369697.1"/>
    <property type="molecule type" value="Genomic_DNA"/>
</dbReference>
<keyword evidence="1" id="KW-0378">Hydrolase</keyword>
<feature type="region of interest" description="Disordered" evidence="2">
    <location>
        <begin position="1155"/>
        <end position="1209"/>
    </location>
</feature>
<keyword evidence="5" id="KW-1185">Reference proteome</keyword>
<dbReference type="Pfam" id="PF00636">
    <property type="entry name" value="Ribonuclease_3"/>
    <property type="match status" value="2"/>
</dbReference>
<dbReference type="SUPFAM" id="SSF69065">
    <property type="entry name" value="RNase III domain-like"/>
    <property type="match status" value="2"/>
</dbReference>
<feature type="compositionally biased region" description="Acidic residues" evidence="2">
    <location>
        <begin position="1191"/>
        <end position="1203"/>
    </location>
</feature>
<comment type="caution">
    <text evidence="4">The sequence shown here is derived from an EMBL/GenBank/DDBJ whole genome shotgun (WGS) entry which is preliminary data.</text>
</comment>
<organism evidence="4 5">
    <name type="scientific">Euplotes crassus</name>
    <dbReference type="NCBI Taxonomy" id="5936"/>
    <lineage>
        <taxon>Eukaryota</taxon>
        <taxon>Sar</taxon>
        <taxon>Alveolata</taxon>
        <taxon>Ciliophora</taxon>
        <taxon>Intramacronucleata</taxon>
        <taxon>Spirotrichea</taxon>
        <taxon>Hypotrichia</taxon>
        <taxon>Euplotida</taxon>
        <taxon>Euplotidae</taxon>
        <taxon>Moneuplotes</taxon>
    </lineage>
</organism>